<accession>A0A3M8CB03</accession>
<feature type="transmembrane region" description="Helical" evidence="1">
    <location>
        <begin position="136"/>
        <end position="159"/>
    </location>
</feature>
<protein>
    <submittedName>
        <fullName evidence="2">DUF2269 family protein</fullName>
    </submittedName>
</protein>
<dbReference type="RefSeq" id="WP_122915124.1">
    <property type="nucleotide sequence ID" value="NZ_RHHT01000058.1"/>
</dbReference>
<gene>
    <name evidence="2" type="ORF">EDM58_21330</name>
</gene>
<feature type="transmembrane region" description="Helical" evidence="1">
    <location>
        <begin position="94"/>
        <end position="116"/>
    </location>
</feature>
<reference evidence="2 3" key="1">
    <citation type="submission" date="2018-10" db="EMBL/GenBank/DDBJ databases">
        <title>Phylogenomics of Brevibacillus.</title>
        <authorList>
            <person name="Dunlap C."/>
        </authorList>
    </citation>
    <scope>NUCLEOTIDE SEQUENCE [LARGE SCALE GENOMIC DNA]</scope>
    <source>
        <strain evidence="2 3">JCM 15085</strain>
    </source>
</reference>
<evidence type="ECO:0000313" key="3">
    <source>
        <dbReference type="Proteomes" id="UP000281915"/>
    </source>
</evidence>
<sequence length="177" mass="19580">MSYKLSIKKKQLIIIIHVLSVICWLGGAMVMLLLGTYMLNSENGEQLYYTVENLHLIDVVMIRYTALVTLITGILLSVWTNWGLLKHYWIVIKLILTILLICFGIAYMSSWLSQLVSIVQQGKSLALSDAAFLNTAYSLIGGAIANIVALIFMTAISYFKPFGKIGKKGQKSKSGAA</sequence>
<name>A0A3M8CB03_9BACL</name>
<keyword evidence="1" id="KW-0812">Transmembrane</keyword>
<keyword evidence="1" id="KW-0472">Membrane</keyword>
<keyword evidence="1" id="KW-1133">Transmembrane helix</keyword>
<comment type="caution">
    <text evidence="2">The sequence shown here is derived from an EMBL/GenBank/DDBJ whole genome shotgun (WGS) entry which is preliminary data.</text>
</comment>
<evidence type="ECO:0000313" key="2">
    <source>
        <dbReference type="EMBL" id="RNB72809.1"/>
    </source>
</evidence>
<feature type="transmembrane region" description="Helical" evidence="1">
    <location>
        <begin position="59"/>
        <end position="82"/>
    </location>
</feature>
<dbReference type="Proteomes" id="UP000281915">
    <property type="component" value="Unassembled WGS sequence"/>
</dbReference>
<organism evidence="2 3">
    <name type="scientific">Brevibacillus panacihumi</name>
    <dbReference type="NCBI Taxonomy" id="497735"/>
    <lineage>
        <taxon>Bacteria</taxon>
        <taxon>Bacillati</taxon>
        <taxon>Bacillota</taxon>
        <taxon>Bacilli</taxon>
        <taxon>Bacillales</taxon>
        <taxon>Paenibacillaceae</taxon>
        <taxon>Brevibacillus</taxon>
    </lineage>
</organism>
<dbReference type="AlphaFoldDB" id="A0A3M8CB03"/>
<proteinExistence type="predicted"/>
<evidence type="ECO:0000256" key="1">
    <source>
        <dbReference type="SAM" id="Phobius"/>
    </source>
</evidence>
<feature type="transmembrane region" description="Helical" evidence="1">
    <location>
        <begin position="12"/>
        <end position="39"/>
    </location>
</feature>
<dbReference type="EMBL" id="RHHT01000058">
    <property type="protein sequence ID" value="RNB72809.1"/>
    <property type="molecule type" value="Genomic_DNA"/>
</dbReference>